<gene>
    <name evidence="1" type="ORF">BC936DRAFT_138031</name>
</gene>
<dbReference type="Proteomes" id="UP000268093">
    <property type="component" value="Unassembled WGS sequence"/>
</dbReference>
<proteinExistence type="predicted"/>
<evidence type="ECO:0000313" key="2">
    <source>
        <dbReference type="Proteomes" id="UP000268093"/>
    </source>
</evidence>
<accession>A0A433CWA6</accession>
<name>A0A433CWA6_9FUNG</name>
<dbReference type="AlphaFoldDB" id="A0A433CWA6"/>
<sequence>MSVRCPLKKVHPNVVPPLTYPLAVVIIASDILCRPQIIRPVSLAVLWSLADEVLAFHLDRVGIKVGAIAVEDVVLRHEEEVKGHAQEAQAAVDSSLGKHLQFHGVLERWSELRVPEKKAEKKKNCQSTYQ</sequence>
<dbReference type="OrthoDB" id="10264655at2759"/>
<protein>
    <submittedName>
        <fullName evidence="1">Uncharacterized protein</fullName>
    </submittedName>
</protein>
<reference evidence="1 2" key="1">
    <citation type="journal article" date="2018" name="New Phytol.">
        <title>Phylogenomics of Endogonaceae and evolution of mycorrhizas within Mucoromycota.</title>
        <authorList>
            <person name="Chang Y."/>
            <person name="Desiro A."/>
            <person name="Na H."/>
            <person name="Sandor L."/>
            <person name="Lipzen A."/>
            <person name="Clum A."/>
            <person name="Barry K."/>
            <person name="Grigoriev I.V."/>
            <person name="Martin F.M."/>
            <person name="Stajich J.E."/>
            <person name="Smith M.E."/>
            <person name="Bonito G."/>
            <person name="Spatafora J.W."/>
        </authorList>
    </citation>
    <scope>NUCLEOTIDE SEQUENCE [LARGE SCALE GENOMIC DNA]</scope>
    <source>
        <strain evidence="1 2">GMNB39</strain>
    </source>
</reference>
<keyword evidence="2" id="KW-1185">Reference proteome</keyword>
<comment type="caution">
    <text evidence="1">The sequence shown here is derived from an EMBL/GenBank/DDBJ whole genome shotgun (WGS) entry which is preliminary data.</text>
</comment>
<evidence type="ECO:0000313" key="1">
    <source>
        <dbReference type="EMBL" id="RUP42827.1"/>
    </source>
</evidence>
<organism evidence="1 2">
    <name type="scientific">Jimgerdemannia flammicorona</name>
    <dbReference type="NCBI Taxonomy" id="994334"/>
    <lineage>
        <taxon>Eukaryota</taxon>
        <taxon>Fungi</taxon>
        <taxon>Fungi incertae sedis</taxon>
        <taxon>Mucoromycota</taxon>
        <taxon>Mucoromycotina</taxon>
        <taxon>Endogonomycetes</taxon>
        <taxon>Endogonales</taxon>
        <taxon>Endogonaceae</taxon>
        <taxon>Jimgerdemannia</taxon>
    </lineage>
</organism>
<dbReference type="EMBL" id="RBNI01012347">
    <property type="protein sequence ID" value="RUP42827.1"/>
    <property type="molecule type" value="Genomic_DNA"/>
</dbReference>